<dbReference type="Proteomes" id="UP000215914">
    <property type="component" value="Unassembled WGS sequence"/>
</dbReference>
<keyword evidence="3" id="KW-1185">Reference proteome</keyword>
<feature type="compositionally biased region" description="Basic and acidic residues" evidence="1">
    <location>
        <begin position="77"/>
        <end position="89"/>
    </location>
</feature>
<dbReference type="EMBL" id="MNCJ02000324">
    <property type="protein sequence ID" value="KAF5791647.1"/>
    <property type="molecule type" value="Genomic_DNA"/>
</dbReference>
<gene>
    <name evidence="2" type="ORF">HanXRQr2_Chr09g0397161</name>
</gene>
<protein>
    <submittedName>
        <fullName evidence="2">Uncharacterized protein</fullName>
    </submittedName>
</protein>
<dbReference type="AlphaFoldDB" id="A0A9K3N8Y2"/>
<sequence>MLSKLAFKFMSHTRSLYTKSDRILVVHDDNLLYAHLLAEKLKSGTNITVANPSRVKDEDDGEDEAAAKGKCKGKGKGKGEGKGKGKAEGDAEAEAAKNSVKNKDKGESGIDRESFQQAGGGHRCKRLKLLGAQVFFGTNFSNLIEKITEKDFDKIVYVNRHKLNAE</sequence>
<organism evidence="2 3">
    <name type="scientific">Helianthus annuus</name>
    <name type="common">Common sunflower</name>
    <dbReference type="NCBI Taxonomy" id="4232"/>
    <lineage>
        <taxon>Eukaryota</taxon>
        <taxon>Viridiplantae</taxon>
        <taxon>Streptophyta</taxon>
        <taxon>Embryophyta</taxon>
        <taxon>Tracheophyta</taxon>
        <taxon>Spermatophyta</taxon>
        <taxon>Magnoliopsida</taxon>
        <taxon>eudicotyledons</taxon>
        <taxon>Gunneridae</taxon>
        <taxon>Pentapetalae</taxon>
        <taxon>asterids</taxon>
        <taxon>campanulids</taxon>
        <taxon>Asterales</taxon>
        <taxon>Asteraceae</taxon>
        <taxon>Asteroideae</taxon>
        <taxon>Heliantheae alliance</taxon>
        <taxon>Heliantheae</taxon>
        <taxon>Helianthus</taxon>
    </lineage>
</organism>
<reference evidence="2" key="1">
    <citation type="journal article" date="2017" name="Nature">
        <title>The sunflower genome provides insights into oil metabolism, flowering and Asterid evolution.</title>
        <authorList>
            <person name="Badouin H."/>
            <person name="Gouzy J."/>
            <person name="Grassa C.J."/>
            <person name="Murat F."/>
            <person name="Staton S.E."/>
            <person name="Cottret L."/>
            <person name="Lelandais-Briere C."/>
            <person name="Owens G.L."/>
            <person name="Carrere S."/>
            <person name="Mayjonade B."/>
            <person name="Legrand L."/>
            <person name="Gill N."/>
            <person name="Kane N.C."/>
            <person name="Bowers J.E."/>
            <person name="Hubner S."/>
            <person name="Bellec A."/>
            <person name="Berard A."/>
            <person name="Berges H."/>
            <person name="Blanchet N."/>
            <person name="Boniface M.C."/>
            <person name="Brunel D."/>
            <person name="Catrice O."/>
            <person name="Chaidir N."/>
            <person name="Claudel C."/>
            <person name="Donnadieu C."/>
            <person name="Faraut T."/>
            <person name="Fievet G."/>
            <person name="Helmstetter N."/>
            <person name="King M."/>
            <person name="Knapp S.J."/>
            <person name="Lai Z."/>
            <person name="Le Paslier M.C."/>
            <person name="Lippi Y."/>
            <person name="Lorenzon L."/>
            <person name="Mandel J.R."/>
            <person name="Marage G."/>
            <person name="Marchand G."/>
            <person name="Marquand E."/>
            <person name="Bret-Mestries E."/>
            <person name="Morien E."/>
            <person name="Nambeesan S."/>
            <person name="Nguyen T."/>
            <person name="Pegot-Espagnet P."/>
            <person name="Pouilly N."/>
            <person name="Raftis F."/>
            <person name="Sallet E."/>
            <person name="Schiex T."/>
            <person name="Thomas J."/>
            <person name="Vandecasteele C."/>
            <person name="Vares D."/>
            <person name="Vear F."/>
            <person name="Vautrin S."/>
            <person name="Crespi M."/>
            <person name="Mangin B."/>
            <person name="Burke J.M."/>
            <person name="Salse J."/>
            <person name="Munos S."/>
            <person name="Vincourt P."/>
            <person name="Rieseberg L.H."/>
            <person name="Langlade N.B."/>
        </authorList>
    </citation>
    <scope>NUCLEOTIDE SEQUENCE</scope>
    <source>
        <tissue evidence="2">Leaves</tissue>
    </source>
</reference>
<evidence type="ECO:0000256" key="1">
    <source>
        <dbReference type="SAM" id="MobiDB-lite"/>
    </source>
</evidence>
<accession>A0A9K3N8Y2</accession>
<evidence type="ECO:0000313" key="3">
    <source>
        <dbReference type="Proteomes" id="UP000215914"/>
    </source>
</evidence>
<proteinExistence type="predicted"/>
<reference evidence="2" key="2">
    <citation type="submission" date="2020-06" db="EMBL/GenBank/DDBJ databases">
        <title>Helianthus annuus Genome sequencing and assembly Release 2.</title>
        <authorList>
            <person name="Gouzy J."/>
            <person name="Langlade N."/>
            <person name="Munos S."/>
        </authorList>
    </citation>
    <scope>NUCLEOTIDE SEQUENCE</scope>
    <source>
        <tissue evidence="2">Leaves</tissue>
    </source>
</reference>
<feature type="compositionally biased region" description="Basic and acidic residues" evidence="1">
    <location>
        <begin position="101"/>
        <end position="114"/>
    </location>
</feature>
<comment type="caution">
    <text evidence="2">The sequence shown here is derived from an EMBL/GenBank/DDBJ whole genome shotgun (WGS) entry which is preliminary data.</text>
</comment>
<dbReference type="Gramene" id="mRNA:HanXRQr2_Chr09g0397161">
    <property type="protein sequence ID" value="mRNA:HanXRQr2_Chr09g0397161"/>
    <property type="gene ID" value="HanXRQr2_Chr09g0397161"/>
</dbReference>
<evidence type="ECO:0000313" key="2">
    <source>
        <dbReference type="EMBL" id="KAF5791647.1"/>
    </source>
</evidence>
<name>A0A9K3N8Y2_HELAN</name>
<feature type="region of interest" description="Disordered" evidence="1">
    <location>
        <begin position="51"/>
        <end position="117"/>
    </location>
</feature>